<gene>
    <name evidence="1" type="ORF">S01H4_66293</name>
</gene>
<dbReference type="EMBL" id="BART01040983">
    <property type="protein sequence ID" value="GAH22220.1"/>
    <property type="molecule type" value="Genomic_DNA"/>
</dbReference>
<accession>X1EPE6</accession>
<feature type="non-terminal residue" evidence="1">
    <location>
        <position position="41"/>
    </location>
</feature>
<protein>
    <submittedName>
        <fullName evidence="1">Uncharacterized protein</fullName>
    </submittedName>
</protein>
<proteinExistence type="predicted"/>
<sequence>MQNKKQARPPVTITLEETGRLTTIIRDSFQTQIQEMKCIRN</sequence>
<name>X1EPE6_9ZZZZ</name>
<reference evidence="1" key="1">
    <citation type="journal article" date="2014" name="Front. Microbiol.">
        <title>High frequency of phylogenetically diverse reductive dehalogenase-homologous genes in deep subseafloor sedimentary metagenomes.</title>
        <authorList>
            <person name="Kawai M."/>
            <person name="Futagami T."/>
            <person name="Toyoda A."/>
            <person name="Takaki Y."/>
            <person name="Nishi S."/>
            <person name="Hori S."/>
            <person name="Arai W."/>
            <person name="Tsubouchi T."/>
            <person name="Morono Y."/>
            <person name="Uchiyama I."/>
            <person name="Ito T."/>
            <person name="Fujiyama A."/>
            <person name="Inagaki F."/>
            <person name="Takami H."/>
        </authorList>
    </citation>
    <scope>NUCLEOTIDE SEQUENCE</scope>
    <source>
        <strain evidence="1">Expedition CK06-06</strain>
    </source>
</reference>
<dbReference type="AlphaFoldDB" id="X1EPE6"/>
<evidence type="ECO:0000313" key="1">
    <source>
        <dbReference type="EMBL" id="GAH22220.1"/>
    </source>
</evidence>
<organism evidence="1">
    <name type="scientific">marine sediment metagenome</name>
    <dbReference type="NCBI Taxonomy" id="412755"/>
    <lineage>
        <taxon>unclassified sequences</taxon>
        <taxon>metagenomes</taxon>
        <taxon>ecological metagenomes</taxon>
    </lineage>
</organism>
<comment type="caution">
    <text evidence="1">The sequence shown here is derived from an EMBL/GenBank/DDBJ whole genome shotgun (WGS) entry which is preliminary data.</text>
</comment>